<dbReference type="OrthoDB" id="9804765at2"/>
<dbReference type="InterPro" id="IPR014347">
    <property type="entry name" value="Tautomerase/MIF_sf"/>
</dbReference>
<dbReference type="RefSeq" id="WP_146889558.1">
    <property type="nucleotide sequence ID" value="NZ_BJXB01000031.1"/>
</dbReference>
<reference evidence="1 2" key="1">
    <citation type="submission" date="2019-07" db="EMBL/GenBank/DDBJ databases">
        <title>Whole genome shotgun sequence of Deinococcus cellulosilyticus NBRC 106333.</title>
        <authorList>
            <person name="Hosoyama A."/>
            <person name="Uohara A."/>
            <person name="Ohji S."/>
            <person name="Ichikawa N."/>
        </authorList>
    </citation>
    <scope>NUCLEOTIDE SEQUENCE [LARGE SCALE GENOMIC DNA]</scope>
    <source>
        <strain evidence="1 2">NBRC 106333</strain>
    </source>
</reference>
<dbReference type="Gene3D" id="3.30.429.10">
    <property type="entry name" value="Macrophage Migration Inhibitory Factor"/>
    <property type="match status" value="1"/>
</dbReference>
<name>A0A511NA98_DEIC1</name>
<gene>
    <name evidence="1" type="primary">yusQ</name>
    <name evidence="1" type="ORF">DC3_49260</name>
</gene>
<accession>A0A511NA98</accession>
<keyword evidence="2" id="KW-1185">Reference proteome</keyword>
<dbReference type="EMBL" id="BJXB01000031">
    <property type="protein sequence ID" value="GEM49291.1"/>
    <property type="molecule type" value="Genomic_DNA"/>
</dbReference>
<proteinExistence type="predicted"/>
<comment type="caution">
    <text evidence="1">The sequence shown here is derived from an EMBL/GenBank/DDBJ whole genome shotgun (WGS) entry which is preliminary data.</text>
</comment>
<dbReference type="PANTHER" id="PTHR38460:SF1">
    <property type="entry name" value="TAUTOMERASE YOLI-RELATED"/>
    <property type="match status" value="1"/>
</dbReference>
<dbReference type="AlphaFoldDB" id="A0A511NA98"/>
<protein>
    <submittedName>
        <fullName evidence="1">Putative tautomerase YusQ</fullName>
    </submittedName>
</protein>
<organism evidence="1 2">
    <name type="scientific">Deinococcus cellulosilyticus (strain DSM 18568 / NBRC 106333 / KACC 11606 / 5516J-15)</name>
    <dbReference type="NCBI Taxonomy" id="1223518"/>
    <lineage>
        <taxon>Bacteria</taxon>
        <taxon>Thermotogati</taxon>
        <taxon>Deinococcota</taxon>
        <taxon>Deinococci</taxon>
        <taxon>Deinococcales</taxon>
        <taxon>Deinococcaceae</taxon>
        <taxon>Deinococcus</taxon>
    </lineage>
</organism>
<dbReference type="Pfam" id="PF14552">
    <property type="entry name" value="Tautomerase_2"/>
    <property type="match status" value="1"/>
</dbReference>
<dbReference type="PANTHER" id="PTHR38460">
    <property type="entry name" value="TAUTOMERASE YOLI-RELATED"/>
    <property type="match status" value="1"/>
</dbReference>
<dbReference type="Proteomes" id="UP000321306">
    <property type="component" value="Unassembled WGS sequence"/>
</dbReference>
<dbReference type="InterPro" id="IPR037479">
    <property type="entry name" value="Tauto_MSAD"/>
</dbReference>
<dbReference type="SUPFAM" id="SSF55331">
    <property type="entry name" value="Tautomerase/MIF"/>
    <property type="match status" value="1"/>
</dbReference>
<evidence type="ECO:0000313" key="1">
    <source>
        <dbReference type="EMBL" id="GEM49291.1"/>
    </source>
</evidence>
<sequence>MPFVRLSLHQGKSPLFLQTLADTVHQTLVDAFEVPPDDRFQVIHEVPTGLLFFSPDYLGIRRSPNFLLVEITAGRSRSTLTKTRLYQTLASRLSEKLHIRPEDIMVVVLHNTAEDWSFGCGEAQMLRTHPGNSLMEREAQHAPDAL</sequence>
<evidence type="ECO:0000313" key="2">
    <source>
        <dbReference type="Proteomes" id="UP000321306"/>
    </source>
</evidence>